<dbReference type="SUPFAM" id="SSF52047">
    <property type="entry name" value="RNI-like"/>
    <property type="match status" value="1"/>
</dbReference>
<feature type="region of interest" description="Disordered" evidence="2">
    <location>
        <begin position="339"/>
        <end position="373"/>
    </location>
</feature>
<sequence>MKELLEFSNQNLGENDIKEICDSLQNGELRILSLRKCMLYDKDFKRLMKWVGQSGSMLQLSLNVGVIGDNCRVQLLAKALRKNRSLTTLFLHGNTVGDDGMKLLCPIISKHPHIVSLDVGDCQLGDLAVDIIASDLVQSHGTKPGLYELGLSYNLAVTAEGWTRLGLAVASSSSNLRQLYVDYNQIGKTAVTCLLVGLVARNGLEVLDLEGAGITEENAKLLLHILQNYNITLKKINLAENDISSTVLEAIRRCIREYNSESHSTSSTSMEQPSLAQSEPPLIDSDTEDISLKSRETMSARLGDLEVENIENDEKMKTTGDSKITTMTDEDILILARALESQDNKKDSPESSVEGTNSLEVSEKSSEFRVDLEDESVDTDWEELQIVKSTGRGSRLLMVQQSASAASGVKDIDDMTEELASIQSADMGDHESISSYHPSTTQSFHSLRNSQLSLM</sequence>
<feature type="compositionally biased region" description="Polar residues" evidence="2">
    <location>
        <begin position="433"/>
        <end position="455"/>
    </location>
</feature>
<reference evidence="3" key="1">
    <citation type="journal article" date="2021" name="Genome Biol. Evol.">
        <title>A High-Quality Reference Genome for a Parasitic Bivalve with Doubly Uniparental Inheritance (Bivalvia: Unionida).</title>
        <authorList>
            <person name="Smith C.H."/>
        </authorList>
    </citation>
    <scope>NUCLEOTIDE SEQUENCE</scope>
    <source>
        <strain evidence="3">CHS0354</strain>
    </source>
</reference>
<dbReference type="Pfam" id="PF13516">
    <property type="entry name" value="LRR_6"/>
    <property type="match status" value="3"/>
</dbReference>
<evidence type="ECO:0000313" key="3">
    <source>
        <dbReference type="EMBL" id="KAK3609690.1"/>
    </source>
</evidence>
<evidence type="ECO:0000256" key="1">
    <source>
        <dbReference type="ARBA" id="ARBA00022737"/>
    </source>
</evidence>
<dbReference type="InterPro" id="IPR032675">
    <property type="entry name" value="LRR_dom_sf"/>
</dbReference>
<name>A0AAE0WDS9_9BIVA</name>
<feature type="region of interest" description="Disordered" evidence="2">
    <location>
        <begin position="259"/>
        <end position="286"/>
    </location>
</feature>
<proteinExistence type="predicted"/>
<keyword evidence="4" id="KW-1185">Reference proteome</keyword>
<feature type="compositionally biased region" description="Polar residues" evidence="2">
    <location>
        <begin position="350"/>
        <end position="360"/>
    </location>
</feature>
<feature type="compositionally biased region" description="Basic and acidic residues" evidence="2">
    <location>
        <begin position="340"/>
        <end position="349"/>
    </location>
</feature>
<dbReference type="Gene3D" id="3.80.10.10">
    <property type="entry name" value="Ribonuclease Inhibitor"/>
    <property type="match status" value="2"/>
</dbReference>
<comment type="caution">
    <text evidence="3">The sequence shown here is derived from an EMBL/GenBank/DDBJ whole genome shotgun (WGS) entry which is preliminary data.</text>
</comment>
<dbReference type="Proteomes" id="UP001195483">
    <property type="component" value="Unassembled WGS sequence"/>
</dbReference>
<dbReference type="InterPro" id="IPR052201">
    <property type="entry name" value="LRR-containing_regulator"/>
</dbReference>
<reference evidence="3" key="3">
    <citation type="submission" date="2023-05" db="EMBL/GenBank/DDBJ databases">
        <authorList>
            <person name="Smith C.H."/>
        </authorList>
    </citation>
    <scope>NUCLEOTIDE SEQUENCE</scope>
    <source>
        <strain evidence="3">CHS0354</strain>
        <tissue evidence="3">Mantle</tissue>
    </source>
</reference>
<evidence type="ECO:0000313" key="4">
    <source>
        <dbReference type="Proteomes" id="UP001195483"/>
    </source>
</evidence>
<organism evidence="3 4">
    <name type="scientific">Potamilus streckersoni</name>
    <dbReference type="NCBI Taxonomy" id="2493646"/>
    <lineage>
        <taxon>Eukaryota</taxon>
        <taxon>Metazoa</taxon>
        <taxon>Spiralia</taxon>
        <taxon>Lophotrochozoa</taxon>
        <taxon>Mollusca</taxon>
        <taxon>Bivalvia</taxon>
        <taxon>Autobranchia</taxon>
        <taxon>Heteroconchia</taxon>
        <taxon>Palaeoheterodonta</taxon>
        <taxon>Unionida</taxon>
        <taxon>Unionoidea</taxon>
        <taxon>Unionidae</taxon>
        <taxon>Ambleminae</taxon>
        <taxon>Lampsilini</taxon>
        <taxon>Potamilus</taxon>
    </lineage>
</organism>
<dbReference type="PANTHER" id="PTHR24111:SF3">
    <property type="entry name" value="LEUCINE-RICH REPEAT-CONTAINING PROTEIN 73"/>
    <property type="match status" value="1"/>
</dbReference>
<dbReference type="SMART" id="SM00368">
    <property type="entry name" value="LRR_RI"/>
    <property type="match status" value="3"/>
</dbReference>
<accession>A0AAE0WDS9</accession>
<reference evidence="3" key="2">
    <citation type="journal article" date="2021" name="Genome Biol. Evol.">
        <title>Developing a high-quality reference genome for a parasitic bivalve with doubly uniparental inheritance (Bivalvia: Unionida).</title>
        <authorList>
            <person name="Smith C.H."/>
        </authorList>
    </citation>
    <scope>NUCLEOTIDE SEQUENCE</scope>
    <source>
        <strain evidence="3">CHS0354</strain>
        <tissue evidence="3">Mantle</tissue>
    </source>
</reference>
<dbReference type="InterPro" id="IPR001611">
    <property type="entry name" value="Leu-rich_rpt"/>
</dbReference>
<dbReference type="PANTHER" id="PTHR24111">
    <property type="entry name" value="LEUCINE-RICH REPEAT-CONTAINING PROTEIN 34"/>
    <property type="match status" value="1"/>
</dbReference>
<dbReference type="AlphaFoldDB" id="A0AAE0WDS9"/>
<keyword evidence="1" id="KW-0677">Repeat</keyword>
<evidence type="ECO:0000256" key="2">
    <source>
        <dbReference type="SAM" id="MobiDB-lite"/>
    </source>
</evidence>
<dbReference type="EMBL" id="JAEAOA010001087">
    <property type="protein sequence ID" value="KAK3609690.1"/>
    <property type="molecule type" value="Genomic_DNA"/>
</dbReference>
<feature type="compositionally biased region" description="Basic and acidic residues" evidence="2">
    <location>
        <begin position="361"/>
        <end position="371"/>
    </location>
</feature>
<gene>
    <name evidence="3" type="ORF">CHS0354_017543</name>
</gene>
<feature type="region of interest" description="Disordered" evidence="2">
    <location>
        <begin position="426"/>
        <end position="455"/>
    </location>
</feature>
<protein>
    <submittedName>
        <fullName evidence="3">Uncharacterized protein</fullName>
    </submittedName>
</protein>